<dbReference type="Proteomes" id="UP000001996">
    <property type="component" value="Unassembled WGS sequence"/>
</dbReference>
<feature type="compositionally biased region" description="Acidic residues" evidence="1">
    <location>
        <begin position="475"/>
        <end position="495"/>
    </location>
</feature>
<dbReference type="InParanoid" id="A5E5K9"/>
<evidence type="ECO:0000313" key="3">
    <source>
        <dbReference type="Proteomes" id="UP000001996"/>
    </source>
</evidence>
<sequence length="788" mass="89465">MSSYFSFFSQLNRSEIKRSSTGNGIEHFDHEEESLPCQIQYICVFTTATKNDERGNNNDDAGASEKSSQDALTRILVFVENDDGTISSLLRKQFEERLPGLLQGVGGFLQQFDGVQQYDTYKHGDGKGDGYGVQKSRCLAEPLIIKSKSNTLIVLELENDHFFVCSVSSTNSPAIHQLQHLVYGYQQRFTFSQKPLSVLRQTLDSNVLADTLDVYWKSFLIAFNKGHHEVEGIRWLNSLNRAGALLGFSNTSKPAYKQSSMRAPQNIMEEIATSLRSMQIVPHGLIVSSLDETEISKYGFVNCHSVTSKFSRDTLVDVYRYLEYEVPVFSKVKLKMNLELKLRLKLRLKLKLNQKPDLKLRQVATGDRTNLDNSSEGYSLYNPLHLAGNLLTMPIYSVSEYISQRGINDAHTNVYEETNNNENNIQASNWSLVPSFLRSTGTGSEPLATHEAHTTMGRCYFLESDNNHENANQDAEGEQEEEQVEEQVEEEELEAQENHDSDDQGCFFFDEASESGSLKVVYILDYEGIVMKCGLLTFVKKKIAISLIYEDPELEVLNLNNFCNQLKTFVLDDLVDEVESTFGYGSSISKSNLSHSFNSVQSLTFAQIAANLEDGFSYIIYDEPRNCYQTSLSFLPFDVLEKKTVYHIHDQLYKTIGPLVEKWKLLQKTQRVNEFFHKFSTDSGNDWIVYYVKHGLKVIVVVKKQSKTCKNTLYRDTSTSVQVDKSLLNQMSGTISNYANLGFLLNLSDDVKYWLGMIIENSEFDERVDNNDEHGIAIDTESSIENIN</sequence>
<feature type="region of interest" description="Disordered" evidence="1">
    <location>
        <begin position="468"/>
        <end position="506"/>
    </location>
</feature>
<reference evidence="2 3" key="1">
    <citation type="journal article" date="2009" name="Nature">
        <title>Evolution of pathogenicity and sexual reproduction in eight Candida genomes.</title>
        <authorList>
            <person name="Butler G."/>
            <person name="Rasmussen M.D."/>
            <person name="Lin M.F."/>
            <person name="Santos M.A."/>
            <person name="Sakthikumar S."/>
            <person name="Munro C.A."/>
            <person name="Rheinbay E."/>
            <person name="Grabherr M."/>
            <person name="Forche A."/>
            <person name="Reedy J.L."/>
            <person name="Agrafioti I."/>
            <person name="Arnaud M.B."/>
            <person name="Bates S."/>
            <person name="Brown A.J."/>
            <person name="Brunke S."/>
            <person name="Costanzo M.C."/>
            <person name="Fitzpatrick D.A."/>
            <person name="de Groot P.W."/>
            <person name="Harris D."/>
            <person name="Hoyer L.L."/>
            <person name="Hube B."/>
            <person name="Klis F.M."/>
            <person name="Kodira C."/>
            <person name="Lennard N."/>
            <person name="Logue M.E."/>
            <person name="Martin R."/>
            <person name="Neiman A.M."/>
            <person name="Nikolaou E."/>
            <person name="Quail M.A."/>
            <person name="Quinn J."/>
            <person name="Santos M.C."/>
            <person name="Schmitzberger F.F."/>
            <person name="Sherlock G."/>
            <person name="Shah P."/>
            <person name="Silverstein K.A."/>
            <person name="Skrzypek M.S."/>
            <person name="Soll D."/>
            <person name="Staggs R."/>
            <person name="Stansfield I."/>
            <person name="Stumpf M.P."/>
            <person name="Sudbery P.E."/>
            <person name="Srikantha T."/>
            <person name="Zeng Q."/>
            <person name="Berman J."/>
            <person name="Berriman M."/>
            <person name="Heitman J."/>
            <person name="Gow N.A."/>
            <person name="Lorenz M.C."/>
            <person name="Birren B.W."/>
            <person name="Kellis M."/>
            <person name="Cuomo C.A."/>
        </authorList>
    </citation>
    <scope>NUCLEOTIDE SEQUENCE [LARGE SCALE GENOMIC DNA]</scope>
    <source>
        <strain evidence="3">ATCC 11503 / BCRC 21390 / CBS 2605 / JCM 1781 / NBRC 1676 / NRRL YB-4239</strain>
    </source>
</reference>
<dbReference type="AlphaFoldDB" id="A5E5K9"/>
<proteinExistence type="predicted"/>
<evidence type="ECO:0000256" key="1">
    <source>
        <dbReference type="SAM" id="MobiDB-lite"/>
    </source>
</evidence>
<evidence type="ECO:0000313" key="2">
    <source>
        <dbReference type="EMBL" id="EDK46717.1"/>
    </source>
</evidence>
<dbReference type="STRING" id="379508.A5E5K9"/>
<keyword evidence="3" id="KW-1185">Reference proteome</keyword>
<dbReference type="OrthoDB" id="240546at2759"/>
<gene>
    <name evidence="2" type="ORF">LELG_04898</name>
</gene>
<accession>A5E5K9</accession>
<dbReference type="eggNOG" id="ENOG502QSQV">
    <property type="taxonomic scope" value="Eukaryota"/>
</dbReference>
<organism evidence="2 3">
    <name type="scientific">Lodderomyces elongisporus (strain ATCC 11503 / CBS 2605 / JCM 1781 / NBRC 1676 / NRRL YB-4239)</name>
    <name type="common">Yeast</name>
    <name type="synonym">Saccharomyces elongisporus</name>
    <dbReference type="NCBI Taxonomy" id="379508"/>
    <lineage>
        <taxon>Eukaryota</taxon>
        <taxon>Fungi</taxon>
        <taxon>Dikarya</taxon>
        <taxon>Ascomycota</taxon>
        <taxon>Saccharomycotina</taxon>
        <taxon>Pichiomycetes</taxon>
        <taxon>Debaryomycetaceae</taxon>
        <taxon>Candida/Lodderomyces clade</taxon>
        <taxon>Lodderomyces</taxon>
    </lineage>
</organism>
<name>A5E5K9_LODEL</name>
<dbReference type="EMBL" id="CH981530">
    <property type="protein sequence ID" value="EDK46717.1"/>
    <property type="molecule type" value="Genomic_DNA"/>
</dbReference>
<dbReference type="GeneID" id="5231084"/>
<evidence type="ECO:0008006" key="4">
    <source>
        <dbReference type="Google" id="ProtNLM"/>
    </source>
</evidence>
<protein>
    <recommendedName>
        <fullName evidence="4">CCZ1/INTU/HSP4 first Longin domain-containing protein</fullName>
    </recommendedName>
</protein>
<dbReference type="KEGG" id="lel:PVL30_005620"/>
<dbReference type="OMA" id="MFYYIKY"/>
<dbReference type="HOGENOM" id="CLU_397388_0_0_1"/>
<dbReference type="VEuPathDB" id="FungiDB:LELG_04898"/>